<evidence type="ECO:0000256" key="14">
    <source>
        <dbReference type="ARBA" id="ARBA00048524"/>
    </source>
</evidence>
<dbReference type="Gene3D" id="3.40.1190.20">
    <property type="match status" value="1"/>
</dbReference>
<evidence type="ECO:0000256" key="11">
    <source>
        <dbReference type="ARBA" id="ARBA00032808"/>
    </source>
</evidence>
<evidence type="ECO:0000313" key="17">
    <source>
        <dbReference type="Proteomes" id="UP001159427"/>
    </source>
</evidence>
<dbReference type="InterPro" id="IPR029056">
    <property type="entry name" value="Ribokinase-like"/>
</dbReference>
<name>A0ABN8LIS4_9CNID</name>
<dbReference type="Proteomes" id="UP001159427">
    <property type="component" value="Unassembled WGS sequence"/>
</dbReference>
<evidence type="ECO:0000256" key="9">
    <source>
        <dbReference type="ARBA" id="ARBA00022777"/>
    </source>
</evidence>
<comment type="catalytic activity">
    <reaction evidence="14">
        <text>pyridoxine + ATP = pyridoxine 5'-phosphate + ADP + H(+)</text>
        <dbReference type="Rhea" id="RHEA:25108"/>
        <dbReference type="ChEBI" id="CHEBI:15378"/>
        <dbReference type="ChEBI" id="CHEBI:16709"/>
        <dbReference type="ChEBI" id="CHEBI:30616"/>
        <dbReference type="ChEBI" id="CHEBI:58589"/>
        <dbReference type="ChEBI" id="CHEBI:456216"/>
        <dbReference type="EC" id="2.7.1.35"/>
    </reaction>
    <physiologicalReaction direction="left-to-right" evidence="14">
        <dbReference type="Rhea" id="RHEA:25109"/>
    </physiologicalReaction>
</comment>
<comment type="catalytic activity">
    <reaction evidence="12">
        <text>pyridoxamine + ATP = pyridoxamine 5'-phosphate + ADP + H(+)</text>
        <dbReference type="Rhea" id="RHEA:25104"/>
        <dbReference type="ChEBI" id="CHEBI:15378"/>
        <dbReference type="ChEBI" id="CHEBI:30616"/>
        <dbReference type="ChEBI" id="CHEBI:57761"/>
        <dbReference type="ChEBI" id="CHEBI:58451"/>
        <dbReference type="ChEBI" id="CHEBI:456216"/>
        <dbReference type="EC" id="2.7.1.35"/>
    </reaction>
    <physiologicalReaction direction="left-to-right" evidence="12">
        <dbReference type="Rhea" id="RHEA:25105"/>
    </physiologicalReaction>
</comment>
<comment type="pathway">
    <text evidence="2">Cofactor metabolism; pyridoxal 5'-phosphate salvage; pyridoxine 5'-phosphate from pyridoxine: step 1/1.</text>
</comment>
<keyword evidence="8" id="KW-0547">Nucleotide-binding</keyword>
<dbReference type="SUPFAM" id="SSF53613">
    <property type="entry name" value="Ribokinase-like"/>
    <property type="match status" value="1"/>
</dbReference>
<evidence type="ECO:0000256" key="13">
    <source>
        <dbReference type="ARBA" id="ARBA00047377"/>
    </source>
</evidence>
<keyword evidence="9" id="KW-0418">Kinase</keyword>
<dbReference type="EC" id="2.7.1.35" evidence="5"/>
<dbReference type="NCBIfam" id="TIGR00687">
    <property type="entry name" value="pyridox_kin"/>
    <property type="match status" value="1"/>
</dbReference>
<evidence type="ECO:0000256" key="5">
    <source>
        <dbReference type="ARBA" id="ARBA00012104"/>
    </source>
</evidence>
<evidence type="ECO:0000256" key="7">
    <source>
        <dbReference type="ARBA" id="ARBA00022679"/>
    </source>
</evidence>
<comment type="caution">
    <text evidence="16">The sequence shown here is derived from an EMBL/GenBank/DDBJ whole genome shotgun (WGS) entry which is preliminary data.</text>
</comment>
<dbReference type="PANTHER" id="PTHR10534">
    <property type="entry name" value="PYRIDOXAL KINASE"/>
    <property type="match status" value="1"/>
</dbReference>
<keyword evidence="10" id="KW-0067">ATP-binding</keyword>
<evidence type="ECO:0000256" key="6">
    <source>
        <dbReference type="ARBA" id="ARBA00018134"/>
    </source>
</evidence>
<evidence type="ECO:0000256" key="1">
    <source>
        <dbReference type="ARBA" id="ARBA00004750"/>
    </source>
</evidence>
<keyword evidence="7" id="KW-0808">Transferase</keyword>
<keyword evidence="17" id="KW-1185">Reference proteome</keyword>
<evidence type="ECO:0000256" key="8">
    <source>
        <dbReference type="ARBA" id="ARBA00022741"/>
    </source>
</evidence>
<dbReference type="InterPro" id="IPR013749">
    <property type="entry name" value="PM/HMP-P_kinase-1"/>
</dbReference>
<dbReference type="Pfam" id="PF08543">
    <property type="entry name" value="Phos_pyr_kin"/>
    <property type="match status" value="1"/>
</dbReference>
<evidence type="ECO:0000256" key="3">
    <source>
        <dbReference type="ARBA" id="ARBA00005210"/>
    </source>
</evidence>
<sequence>MESTETCRVLSIQSHVVSGYVGNDSATFPLQVLGFEVDTINSVQLSNHTVGYEHMKGQVLDSKELKELFEGLKLNNLHHFSHLLTGYVGSKSFLEELLQVVHELRKANPNLVFVCDPVMGDAGKFYVPEELLPVYRDQIIPQADIITPNQFEAELLSGVKITNESEAFKAMKILHERGSKTVVITSSELGDHKTLIALGSTVNGGNKCVRMEIPKLEATFTGTGDLFASVLLAWLHRHPNDLALACEATVSTVQAVLKRTLAHAQRLAGEGNKPTPGQIELRLIQSLDDIRNPNIAFKAHLVTN</sequence>
<comment type="pathway">
    <text evidence="1">Cofactor metabolism; pyridoxal 5'-phosphate salvage; pyridoxamine 5'-phosphate from pyridoxamine: step 1/1.</text>
</comment>
<reference evidence="16 17" key="1">
    <citation type="submission" date="2022-05" db="EMBL/GenBank/DDBJ databases">
        <authorList>
            <consortium name="Genoscope - CEA"/>
            <person name="William W."/>
        </authorList>
    </citation>
    <scope>NUCLEOTIDE SEQUENCE [LARGE SCALE GENOMIC DNA]</scope>
</reference>
<comment type="pathway">
    <text evidence="3">Cofactor metabolism; pyridoxal 5'-phosphate salvage; pyridoxal 5'-phosphate from pyridoxal: step 1/1.</text>
</comment>
<dbReference type="CDD" id="cd01173">
    <property type="entry name" value="pyridoxal_pyridoxamine_kinase"/>
    <property type="match status" value="1"/>
</dbReference>
<dbReference type="PANTHER" id="PTHR10534:SF2">
    <property type="entry name" value="PYRIDOXAL KINASE"/>
    <property type="match status" value="1"/>
</dbReference>
<protein>
    <recommendedName>
        <fullName evidence="6">Pyridoxal kinase</fullName>
        <ecNumber evidence="5">2.7.1.35</ecNumber>
    </recommendedName>
    <alternativeName>
        <fullName evidence="11">Pyridoxine kinase</fullName>
    </alternativeName>
</protein>
<feature type="domain" description="Pyridoxamine kinase/Phosphomethylpyrimidine kinase" evidence="15">
    <location>
        <begin position="96"/>
        <end position="261"/>
    </location>
</feature>
<dbReference type="InterPro" id="IPR004625">
    <property type="entry name" value="PyrdxlKinase"/>
</dbReference>
<gene>
    <name evidence="16" type="ORF">PEVE_00034375</name>
</gene>
<evidence type="ECO:0000256" key="2">
    <source>
        <dbReference type="ARBA" id="ARBA00004835"/>
    </source>
</evidence>
<evidence type="ECO:0000313" key="16">
    <source>
        <dbReference type="EMBL" id="CAH3017000.1"/>
    </source>
</evidence>
<organism evidence="16 17">
    <name type="scientific">Porites evermanni</name>
    <dbReference type="NCBI Taxonomy" id="104178"/>
    <lineage>
        <taxon>Eukaryota</taxon>
        <taxon>Metazoa</taxon>
        <taxon>Cnidaria</taxon>
        <taxon>Anthozoa</taxon>
        <taxon>Hexacorallia</taxon>
        <taxon>Scleractinia</taxon>
        <taxon>Fungiina</taxon>
        <taxon>Poritidae</taxon>
        <taxon>Porites</taxon>
    </lineage>
</organism>
<evidence type="ECO:0000256" key="12">
    <source>
        <dbReference type="ARBA" id="ARBA00047310"/>
    </source>
</evidence>
<comment type="catalytic activity">
    <reaction evidence="13">
        <text>pyridoxal + ATP = pyridoxal 5'-phosphate + ADP + H(+)</text>
        <dbReference type="Rhea" id="RHEA:10224"/>
        <dbReference type="ChEBI" id="CHEBI:15378"/>
        <dbReference type="ChEBI" id="CHEBI:17310"/>
        <dbReference type="ChEBI" id="CHEBI:30616"/>
        <dbReference type="ChEBI" id="CHEBI:456216"/>
        <dbReference type="ChEBI" id="CHEBI:597326"/>
        <dbReference type="EC" id="2.7.1.35"/>
    </reaction>
    <physiologicalReaction direction="left-to-right" evidence="13">
        <dbReference type="Rhea" id="RHEA:10225"/>
    </physiologicalReaction>
</comment>
<accession>A0ABN8LIS4</accession>
<comment type="similarity">
    <text evidence="4">Belongs to the pyridoxine kinase family.</text>
</comment>
<dbReference type="EMBL" id="CALNXI010000052">
    <property type="protein sequence ID" value="CAH3017000.1"/>
    <property type="molecule type" value="Genomic_DNA"/>
</dbReference>
<proteinExistence type="inferred from homology"/>
<evidence type="ECO:0000256" key="10">
    <source>
        <dbReference type="ARBA" id="ARBA00022840"/>
    </source>
</evidence>
<evidence type="ECO:0000259" key="15">
    <source>
        <dbReference type="Pfam" id="PF08543"/>
    </source>
</evidence>
<evidence type="ECO:0000256" key="4">
    <source>
        <dbReference type="ARBA" id="ARBA00008805"/>
    </source>
</evidence>